<evidence type="ECO:0000256" key="6">
    <source>
        <dbReference type="ARBA" id="ARBA00047334"/>
    </source>
</evidence>
<reference evidence="15" key="1">
    <citation type="submission" date="2019-02" db="EMBL/GenBank/DDBJ databases">
        <authorList>
            <person name="Gruber-Vodicka R. H."/>
            <person name="Seah K. B. B."/>
        </authorList>
    </citation>
    <scope>NUCLEOTIDE SEQUENCE</scope>
    <source>
        <strain evidence="15">BECK_S127</strain>
        <strain evidence="14">BECK_S1320</strain>
        <strain evidence="13">BECK_S1321</strain>
    </source>
</reference>
<evidence type="ECO:0000256" key="11">
    <source>
        <dbReference type="RuleBase" id="RU004253"/>
    </source>
</evidence>
<dbReference type="InterPro" id="IPR022998">
    <property type="entry name" value="ThiamineP_synth_TenI"/>
</dbReference>
<keyword evidence="2 9" id="KW-0808">Transferase</keyword>
<dbReference type="NCBIfam" id="TIGR00693">
    <property type="entry name" value="thiE"/>
    <property type="match status" value="1"/>
</dbReference>
<protein>
    <recommendedName>
        <fullName evidence="9">Thiamine-phosphate synthase</fullName>
        <shortName evidence="9">TP synthase</shortName>
        <shortName evidence="9">TPS</shortName>
        <ecNumber evidence="9">2.5.1.3</ecNumber>
    </recommendedName>
    <alternativeName>
        <fullName evidence="9">Thiamine-phosphate pyrophosphorylase</fullName>
        <shortName evidence="9">TMP pyrophosphorylase</shortName>
        <shortName evidence="9">TMP-PPase</shortName>
    </alternativeName>
</protein>
<feature type="binding site" evidence="9">
    <location>
        <position position="156"/>
    </location>
    <ligand>
        <name>2-[(2R,5Z)-2-carboxy-4-methylthiazol-5(2H)-ylidene]ethyl phosphate</name>
        <dbReference type="ChEBI" id="CHEBI:62899"/>
    </ligand>
</feature>
<dbReference type="GO" id="GO:0005737">
    <property type="term" value="C:cytoplasm"/>
    <property type="evidence" value="ECO:0007669"/>
    <property type="project" value="TreeGrafter"/>
</dbReference>
<dbReference type="EMBL" id="CAADHB010000114">
    <property type="protein sequence ID" value="VFK80433.1"/>
    <property type="molecule type" value="Genomic_DNA"/>
</dbReference>
<comment type="cofactor">
    <cofactor evidence="9">
        <name>Mg(2+)</name>
        <dbReference type="ChEBI" id="CHEBI:18420"/>
    </cofactor>
    <text evidence="9">Binds 1 Mg(2+) ion per subunit.</text>
</comment>
<evidence type="ECO:0000313" key="15">
    <source>
        <dbReference type="EMBL" id="VFK80433.1"/>
    </source>
</evidence>
<dbReference type="EC" id="2.5.1.3" evidence="9"/>
<evidence type="ECO:0000259" key="12">
    <source>
        <dbReference type="Pfam" id="PF02581"/>
    </source>
</evidence>
<dbReference type="GO" id="GO:0000287">
    <property type="term" value="F:magnesium ion binding"/>
    <property type="evidence" value="ECO:0007669"/>
    <property type="project" value="UniProtKB-UniRule"/>
</dbReference>
<dbReference type="PANTHER" id="PTHR20857:SF15">
    <property type="entry name" value="THIAMINE-PHOSPHATE SYNTHASE"/>
    <property type="match status" value="1"/>
</dbReference>
<proteinExistence type="inferred from homology"/>
<evidence type="ECO:0000256" key="3">
    <source>
        <dbReference type="ARBA" id="ARBA00022723"/>
    </source>
</evidence>
<name>A0A451BQ72_9GAMM</name>
<evidence type="ECO:0000256" key="10">
    <source>
        <dbReference type="RuleBase" id="RU003826"/>
    </source>
</evidence>
<dbReference type="CDD" id="cd00564">
    <property type="entry name" value="TMP_TenI"/>
    <property type="match status" value="1"/>
</dbReference>
<feature type="binding site" evidence="9">
    <location>
        <position position="129"/>
    </location>
    <ligand>
        <name>4-amino-2-methyl-5-(diphosphooxymethyl)pyrimidine</name>
        <dbReference type="ChEBI" id="CHEBI:57841"/>
    </ligand>
</feature>
<dbReference type="GO" id="GO:0004789">
    <property type="term" value="F:thiamine-phosphate diphosphorylase activity"/>
    <property type="evidence" value="ECO:0007669"/>
    <property type="project" value="UniProtKB-UniRule"/>
</dbReference>
<feature type="binding site" evidence="9">
    <location>
        <position position="99"/>
    </location>
    <ligand>
        <name>4-amino-2-methyl-5-(diphosphooxymethyl)pyrimidine</name>
        <dbReference type="ChEBI" id="CHEBI:57841"/>
    </ligand>
</feature>
<organism evidence="15">
    <name type="scientific">Candidatus Kentrum sp. SD</name>
    <dbReference type="NCBI Taxonomy" id="2126332"/>
    <lineage>
        <taxon>Bacteria</taxon>
        <taxon>Pseudomonadati</taxon>
        <taxon>Pseudomonadota</taxon>
        <taxon>Gammaproteobacteria</taxon>
        <taxon>Candidatus Kentrum</taxon>
    </lineage>
</organism>
<keyword evidence="4 9" id="KW-0460">Magnesium</keyword>
<evidence type="ECO:0000256" key="5">
    <source>
        <dbReference type="ARBA" id="ARBA00022977"/>
    </source>
</evidence>
<feature type="binding site" evidence="9">
    <location>
        <begin position="28"/>
        <end position="32"/>
    </location>
    <ligand>
        <name>4-amino-2-methyl-5-(diphosphooxymethyl)pyrimidine</name>
        <dbReference type="ChEBI" id="CHEBI:57841"/>
    </ligand>
</feature>
<dbReference type="InterPro" id="IPR034291">
    <property type="entry name" value="TMP_synthase"/>
</dbReference>
<dbReference type="InterPro" id="IPR036206">
    <property type="entry name" value="ThiamineP_synth_sf"/>
</dbReference>
<dbReference type="SUPFAM" id="SSF51391">
    <property type="entry name" value="Thiamin phosphate synthase"/>
    <property type="match status" value="1"/>
</dbReference>
<dbReference type="Pfam" id="PF02581">
    <property type="entry name" value="TMP-TENI"/>
    <property type="match status" value="1"/>
</dbReference>
<comment type="function">
    <text evidence="9">Condenses 4-methyl-5-(beta-hydroxyethyl)thiazole monophosphate (THZ-P) and 2-methyl-4-amino-5-hydroxymethyl pyrimidine pyrophosphate (HMP-PP) to form thiamine monophosphate (TMP).</text>
</comment>
<evidence type="ECO:0000313" key="13">
    <source>
        <dbReference type="EMBL" id="VFK44242.1"/>
    </source>
</evidence>
<evidence type="ECO:0000256" key="7">
    <source>
        <dbReference type="ARBA" id="ARBA00047851"/>
    </source>
</evidence>
<gene>
    <name evidence="9" type="primary">thiE</name>
    <name evidence="15" type="ORF">BECKSD772D_GA0070982_11143</name>
    <name evidence="14" type="ORF">BECKSD772E_GA0070983_11273</name>
    <name evidence="13" type="ORF">BECKSD772F_GA0070984_11733</name>
</gene>
<comment type="caution">
    <text evidence="9">Lacks conserved residue(s) required for the propagation of feature annotation.</text>
</comment>
<comment type="catalytic activity">
    <reaction evidence="8 9 10">
        <text>2-[(2R,5Z)-2-carboxy-4-methylthiazol-5(2H)-ylidene]ethyl phosphate + 4-amino-2-methyl-5-(diphosphooxymethyl)pyrimidine + 2 H(+) = thiamine phosphate + CO2 + diphosphate</text>
        <dbReference type="Rhea" id="RHEA:47844"/>
        <dbReference type="ChEBI" id="CHEBI:15378"/>
        <dbReference type="ChEBI" id="CHEBI:16526"/>
        <dbReference type="ChEBI" id="CHEBI:33019"/>
        <dbReference type="ChEBI" id="CHEBI:37575"/>
        <dbReference type="ChEBI" id="CHEBI:57841"/>
        <dbReference type="ChEBI" id="CHEBI:62899"/>
        <dbReference type="EC" id="2.5.1.3"/>
    </reaction>
</comment>
<accession>A0A451BQ72</accession>
<evidence type="ECO:0000256" key="2">
    <source>
        <dbReference type="ARBA" id="ARBA00022679"/>
    </source>
</evidence>
<keyword evidence="3 9" id="KW-0479">Metal-binding</keyword>
<feature type="binding site" evidence="9">
    <location>
        <position position="60"/>
    </location>
    <ligand>
        <name>4-amino-2-methyl-5-(diphosphooxymethyl)pyrimidine</name>
        <dbReference type="ChEBI" id="CHEBI:57841"/>
    </ligand>
</feature>
<dbReference type="Gene3D" id="3.20.20.70">
    <property type="entry name" value="Aldolase class I"/>
    <property type="match status" value="1"/>
</dbReference>
<evidence type="ECO:0000256" key="8">
    <source>
        <dbReference type="ARBA" id="ARBA00047883"/>
    </source>
</evidence>
<dbReference type="AlphaFoldDB" id="A0A451BQ72"/>
<comment type="catalytic activity">
    <reaction evidence="6 9 10">
        <text>4-methyl-5-(2-phosphooxyethyl)-thiazole + 4-amino-2-methyl-5-(diphosphooxymethyl)pyrimidine + H(+) = thiamine phosphate + diphosphate</text>
        <dbReference type="Rhea" id="RHEA:22328"/>
        <dbReference type="ChEBI" id="CHEBI:15378"/>
        <dbReference type="ChEBI" id="CHEBI:33019"/>
        <dbReference type="ChEBI" id="CHEBI:37575"/>
        <dbReference type="ChEBI" id="CHEBI:57841"/>
        <dbReference type="ChEBI" id="CHEBI:58296"/>
        <dbReference type="EC" id="2.5.1.3"/>
    </reaction>
</comment>
<evidence type="ECO:0000256" key="1">
    <source>
        <dbReference type="ARBA" id="ARBA00005165"/>
    </source>
</evidence>
<sequence>MTDNPLSTREGLISAVEGAIRGGAAMVQYRDKGTDGERRHKEARALLALCRSSGVPLIINDDVDLAKAIGADGVHIGKHDLLLSSTRKTLGKESIIGVSCYDSIEIAERAQREGADYVAFGRFHPSHTKPEATPVTTGQLREFRRHIHLPIAAIGGITPENGAPLITAGANFLAVIHGIFGQPDPKAAAQSYAKLFA</sequence>
<dbReference type="HAMAP" id="MF_00097">
    <property type="entry name" value="TMP_synthase"/>
    <property type="match status" value="1"/>
</dbReference>
<keyword evidence="5 9" id="KW-0784">Thiamine biosynthesis</keyword>
<dbReference type="GO" id="GO:0009228">
    <property type="term" value="P:thiamine biosynthetic process"/>
    <property type="evidence" value="ECO:0007669"/>
    <property type="project" value="UniProtKB-KW"/>
</dbReference>
<comment type="pathway">
    <text evidence="1 9 11">Cofactor biosynthesis; thiamine diphosphate biosynthesis; thiamine phosphate from 4-amino-2-methyl-5-diphosphomethylpyrimidine and 4-methyl-5-(2-phosphoethyl)-thiazole: step 1/1.</text>
</comment>
<dbReference type="GO" id="GO:0009229">
    <property type="term" value="P:thiamine diphosphate biosynthetic process"/>
    <property type="evidence" value="ECO:0007669"/>
    <property type="project" value="UniProtKB-UniRule"/>
</dbReference>
<dbReference type="UniPathway" id="UPA00060">
    <property type="reaction ID" value="UER00141"/>
</dbReference>
<dbReference type="EMBL" id="CAADFU010000127">
    <property type="protein sequence ID" value="VFK48490.1"/>
    <property type="molecule type" value="Genomic_DNA"/>
</dbReference>
<feature type="binding site" evidence="9">
    <location>
        <begin position="126"/>
        <end position="128"/>
    </location>
    <ligand>
        <name>2-[(2R,5Z)-2-carboxy-4-methylthiazol-5(2H)-ylidene]ethyl phosphate</name>
        <dbReference type="ChEBI" id="CHEBI:62899"/>
    </ligand>
</feature>
<feature type="domain" description="Thiamine phosphate synthase/TenI" evidence="12">
    <location>
        <begin position="9"/>
        <end position="179"/>
    </location>
</feature>
<dbReference type="InterPro" id="IPR013785">
    <property type="entry name" value="Aldolase_TIM"/>
</dbReference>
<feature type="binding site" evidence="9">
    <location>
        <position position="80"/>
    </location>
    <ligand>
        <name>Mg(2+)</name>
        <dbReference type="ChEBI" id="CHEBI:18420"/>
    </ligand>
</feature>
<feature type="binding site" evidence="9">
    <location>
        <position position="61"/>
    </location>
    <ligand>
        <name>Mg(2+)</name>
        <dbReference type="ChEBI" id="CHEBI:18420"/>
    </ligand>
</feature>
<dbReference type="EMBL" id="CAADFR010000173">
    <property type="protein sequence ID" value="VFK44242.1"/>
    <property type="molecule type" value="Genomic_DNA"/>
</dbReference>
<evidence type="ECO:0000313" key="14">
    <source>
        <dbReference type="EMBL" id="VFK48490.1"/>
    </source>
</evidence>
<dbReference type="PANTHER" id="PTHR20857">
    <property type="entry name" value="THIAMINE-PHOSPHATE PYROPHOSPHORYLASE"/>
    <property type="match status" value="1"/>
</dbReference>
<comment type="similarity">
    <text evidence="9 10">Belongs to the thiamine-phosphate synthase family.</text>
</comment>
<comment type="catalytic activity">
    <reaction evidence="7 9 10">
        <text>2-(2-carboxy-4-methylthiazol-5-yl)ethyl phosphate + 4-amino-2-methyl-5-(diphosphooxymethyl)pyrimidine + 2 H(+) = thiamine phosphate + CO2 + diphosphate</text>
        <dbReference type="Rhea" id="RHEA:47848"/>
        <dbReference type="ChEBI" id="CHEBI:15378"/>
        <dbReference type="ChEBI" id="CHEBI:16526"/>
        <dbReference type="ChEBI" id="CHEBI:33019"/>
        <dbReference type="ChEBI" id="CHEBI:37575"/>
        <dbReference type="ChEBI" id="CHEBI:57841"/>
        <dbReference type="ChEBI" id="CHEBI:62890"/>
        <dbReference type="EC" id="2.5.1.3"/>
    </reaction>
</comment>
<evidence type="ECO:0000256" key="4">
    <source>
        <dbReference type="ARBA" id="ARBA00022842"/>
    </source>
</evidence>
<evidence type="ECO:0000256" key="9">
    <source>
        <dbReference type="HAMAP-Rule" id="MF_00097"/>
    </source>
</evidence>